<dbReference type="InterPro" id="IPR021136">
    <property type="entry name" value="Flagellar_hook_control-like_C"/>
</dbReference>
<reference evidence="3 4" key="1">
    <citation type="submission" date="2018-01" db="EMBL/GenBank/DDBJ databases">
        <title>Denitrification phenotypes of diverse strains of Pseudomonas stutzeri.</title>
        <authorList>
            <person name="Milligan D.A."/>
            <person name="Bergaust L."/>
            <person name="Bakken L.R."/>
            <person name="Frostegard A."/>
        </authorList>
    </citation>
    <scope>NUCLEOTIDE SEQUENCE [LARGE SCALE GENOMIC DNA]</scope>
    <source>
        <strain evidence="3 4">24a75</strain>
    </source>
</reference>
<name>A0A2N8T9M7_STUST</name>
<keyword evidence="3" id="KW-0969">Cilium</keyword>
<sequence length="385" mass="40257">MIRSIAAMGGNAAVEASGQPAVVRPAALDGRLAGERSASAGLPVGFRERLLRVGGELDIAPVALQSAMPLEPLPSVQANAQPAAERSSGQDESAQELTAEQWLFGMLDQQQAVVQARDLAAAQPGQVAQAASPSPSGEVFVDRQQRALATLETLLAGQRGERPPLAGDSGVIAASRSSTPDMPGALPVPTEALAGALGPAGETSSAAQAERLLAALDPNADPEPLAMSGERTVPPQGMEHSLKLHAPQAKWGEQMLQALREHVELQLQQRQQSASIRLDPPELGSLEIHLSHESGRLTVQLSAAHADVARLLQQTSDRLRQELVGQHFVQVNVQVAADGQSGQQGQARQRMPAGEEPVAANGPAEDTAQDTERSGSRARDVLVTV</sequence>
<dbReference type="Gene3D" id="3.30.750.140">
    <property type="match status" value="1"/>
</dbReference>
<feature type="domain" description="Flagellar hook-length control protein-like C-terminal" evidence="2">
    <location>
        <begin position="262"/>
        <end position="344"/>
    </location>
</feature>
<dbReference type="InterPro" id="IPR038610">
    <property type="entry name" value="FliK-like_C_sf"/>
</dbReference>
<organism evidence="3 4">
    <name type="scientific">Stutzerimonas stutzeri</name>
    <name type="common">Pseudomonas stutzeri</name>
    <dbReference type="NCBI Taxonomy" id="316"/>
    <lineage>
        <taxon>Bacteria</taxon>
        <taxon>Pseudomonadati</taxon>
        <taxon>Pseudomonadota</taxon>
        <taxon>Gammaproteobacteria</taxon>
        <taxon>Pseudomonadales</taxon>
        <taxon>Pseudomonadaceae</taxon>
        <taxon>Stutzerimonas</taxon>
    </lineage>
</organism>
<comment type="caution">
    <text evidence="3">The sequence shown here is derived from an EMBL/GenBank/DDBJ whole genome shotgun (WGS) entry which is preliminary data.</text>
</comment>
<dbReference type="CDD" id="cd17470">
    <property type="entry name" value="T3SS_Flik_C"/>
    <property type="match status" value="1"/>
</dbReference>
<evidence type="ECO:0000259" key="2">
    <source>
        <dbReference type="Pfam" id="PF02120"/>
    </source>
</evidence>
<gene>
    <name evidence="3" type="ORF">CXK94_02175</name>
</gene>
<accession>A0A2N8T9M7</accession>
<feature type="compositionally biased region" description="Basic and acidic residues" evidence="1">
    <location>
        <begin position="370"/>
        <end position="385"/>
    </location>
</feature>
<dbReference type="RefSeq" id="WP_102893113.1">
    <property type="nucleotide sequence ID" value="NZ_JAMOHU010000061.1"/>
</dbReference>
<feature type="region of interest" description="Disordered" evidence="1">
    <location>
        <begin position="339"/>
        <end position="385"/>
    </location>
</feature>
<dbReference type="EMBL" id="POUT01000001">
    <property type="protein sequence ID" value="PNG11406.1"/>
    <property type="molecule type" value="Genomic_DNA"/>
</dbReference>
<dbReference type="Proteomes" id="UP000236023">
    <property type="component" value="Unassembled WGS sequence"/>
</dbReference>
<keyword evidence="3" id="KW-0282">Flagellum</keyword>
<dbReference type="PANTHER" id="PTHR37533">
    <property type="entry name" value="FLAGELLAR HOOK-LENGTH CONTROL PROTEIN"/>
    <property type="match status" value="1"/>
</dbReference>
<dbReference type="AlphaFoldDB" id="A0A2N8T9M7"/>
<dbReference type="Pfam" id="PF02120">
    <property type="entry name" value="Flg_hook"/>
    <property type="match status" value="1"/>
</dbReference>
<proteinExistence type="predicted"/>
<keyword evidence="3" id="KW-0966">Cell projection</keyword>
<evidence type="ECO:0000256" key="1">
    <source>
        <dbReference type="SAM" id="MobiDB-lite"/>
    </source>
</evidence>
<feature type="compositionally biased region" description="Low complexity" evidence="1">
    <location>
        <begin position="339"/>
        <end position="349"/>
    </location>
</feature>
<dbReference type="InterPro" id="IPR052563">
    <property type="entry name" value="FliK"/>
</dbReference>
<evidence type="ECO:0000313" key="3">
    <source>
        <dbReference type="EMBL" id="PNG11406.1"/>
    </source>
</evidence>
<evidence type="ECO:0000313" key="4">
    <source>
        <dbReference type="Proteomes" id="UP000236023"/>
    </source>
</evidence>
<protein>
    <submittedName>
        <fullName evidence="3">Flagellar hook-length control protein FliK</fullName>
    </submittedName>
</protein>
<dbReference type="PANTHER" id="PTHR37533:SF2">
    <property type="entry name" value="FLAGELLAR HOOK-LENGTH CONTROL PROTEIN"/>
    <property type="match status" value="1"/>
</dbReference>